<dbReference type="PANTHER" id="PTHR43101:SF1">
    <property type="entry name" value="BETA-FRUCTOSIDASE"/>
    <property type="match status" value="1"/>
</dbReference>
<dbReference type="InterPro" id="IPR013189">
    <property type="entry name" value="Glyco_hydro_32_C"/>
</dbReference>
<keyword evidence="13" id="KW-1185">Reference proteome</keyword>
<evidence type="ECO:0000259" key="11">
    <source>
        <dbReference type="Pfam" id="PF08244"/>
    </source>
</evidence>
<comment type="function">
    <text evidence="9">Enables the bacterium to metabolize sucrose as a sole carbon source.</text>
</comment>
<comment type="subcellular location">
    <subcellularLocation>
        <location evidence="9">Cytoplasm</location>
    </subcellularLocation>
</comment>
<dbReference type="AlphaFoldDB" id="A0A8I0ABS9"/>
<comment type="similarity">
    <text evidence="2 8">Belongs to the glycosyl hydrolase 32 family.</text>
</comment>
<dbReference type="GO" id="GO:0005985">
    <property type="term" value="P:sucrose metabolic process"/>
    <property type="evidence" value="ECO:0007669"/>
    <property type="project" value="UniProtKB-UniPathway"/>
</dbReference>
<evidence type="ECO:0000256" key="9">
    <source>
        <dbReference type="RuleBase" id="RU365015"/>
    </source>
</evidence>
<organism evidence="12 13">
    <name type="scientific">Clostridium lentum</name>
    <dbReference type="NCBI Taxonomy" id="2763037"/>
    <lineage>
        <taxon>Bacteria</taxon>
        <taxon>Bacillati</taxon>
        <taxon>Bacillota</taxon>
        <taxon>Clostridia</taxon>
        <taxon>Eubacteriales</taxon>
        <taxon>Clostridiaceae</taxon>
        <taxon>Clostridium</taxon>
    </lineage>
</organism>
<comment type="catalytic activity">
    <reaction evidence="8">
        <text>Hydrolysis of terminal non-reducing beta-D-fructofuranoside residues in beta-D-fructofuranosides.</text>
        <dbReference type="EC" id="3.2.1.26"/>
    </reaction>
</comment>
<dbReference type="PANTHER" id="PTHR43101">
    <property type="entry name" value="BETA-FRUCTOSIDASE"/>
    <property type="match status" value="1"/>
</dbReference>
<comment type="pathway">
    <text evidence="1 9">Glycan biosynthesis; sucrose metabolism.</text>
</comment>
<dbReference type="InterPro" id="IPR023296">
    <property type="entry name" value="Glyco_hydro_beta-prop_sf"/>
</dbReference>
<evidence type="ECO:0000313" key="13">
    <source>
        <dbReference type="Proteomes" id="UP000662088"/>
    </source>
</evidence>
<dbReference type="CDD" id="cd08996">
    <property type="entry name" value="GH32_FFase"/>
    <property type="match status" value="1"/>
</dbReference>
<evidence type="ECO:0000256" key="2">
    <source>
        <dbReference type="ARBA" id="ARBA00009902"/>
    </source>
</evidence>
<evidence type="ECO:0000313" key="12">
    <source>
        <dbReference type="EMBL" id="MBC5639247.1"/>
    </source>
</evidence>
<dbReference type="SUPFAM" id="SSF75005">
    <property type="entry name" value="Arabinanase/levansucrase/invertase"/>
    <property type="match status" value="1"/>
</dbReference>
<dbReference type="InterPro" id="IPR013148">
    <property type="entry name" value="Glyco_hydro_32_N"/>
</dbReference>
<dbReference type="GO" id="GO:0004564">
    <property type="term" value="F:beta-fructofuranosidase activity"/>
    <property type="evidence" value="ECO:0007669"/>
    <property type="project" value="UniProtKB-EC"/>
</dbReference>
<dbReference type="SMART" id="SM00640">
    <property type="entry name" value="Glyco_32"/>
    <property type="match status" value="1"/>
</dbReference>
<comment type="caution">
    <text evidence="12">The sequence shown here is derived from an EMBL/GenBank/DDBJ whole genome shotgun (WGS) entry which is preliminary data.</text>
</comment>
<dbReference type="EMBL" id="JACOOQ010000002">
    <property type="protein sequence ID" value="MBC5639247.1"/>
    <property type="molecule type" value="Genomic_DNA"/>
</dbReference>
<keyword evidence="5 8" id="KW-0378">Hydrolase</keyword>
<evidence type="ECO:0000256" key="5">
    <source>
        <dbReference type="ARBA" id="ARBA00022801"/>
    </source>
</evidence>
<dbReference type="SUPFAM" id="SSF49899">
    <property type="entry name" value="Concanavalin A-like lectins/glucanases"/>
    <property type="match status" value="1"/>
</dbReference>
<evidence type="ECO:0000256" key="6">
    <source>
        <dbReference type="ARBA" id="ARBA00023295"/>
    </source>
</evidence>
<dbReference type="NCBIfam" id="TIGR01322">
    <property type="entry name" value="scrB_fam"/>
    <property type="match status" value="1"/>
</dbReference>
<feature type="domain" description="Glycosyl hydrolase family 32 C-terminal" evidence="11">
    <location>
        <begin position="339"/>
        <end position="477"/>
    </location>
</feature>
<keyword evidence="9" id="KW-0963">Cytoplasm</keyword>
<gene>
    <name evidence="12" type="ORF">H8R92_02130</name>
</gene>
<evidence type="ECO:0000256" key="4">
    <source>
        <dbReference type="ARBA" id="ARBA00019623"/>
    </source>
</evidence>
<reference evidence="12" key="1">
    <citation type="submission" date="2020-08" db="EMBL/GenBank/DDBJ databases">
        <title>Genome public.</title>
        <authorList>
            <person name="Liu C."/>
            <person name="Sun Q."/>
        </authorList>
    </citation>
    <scope>NUCLEOTIDE SEQUENCE</scope>
    <source>
        <strain evidence="12">NSJ-42</strain>
    </source>
</reference>
<evidence type="ECO:0000256" key="1">
    <source>
        <dbReference type="ARBA" id="ARBA00004914"/>
    </source>
</evidence>
<keyword evidence="9" id="KW-0119">Carbohydrate metabolism</keyword>
<dbReference type="InterPro" id="IPR013320">
    <property type="entry name" value="ConA-like_dom_sf"/>
</dbReference>
<dbReference type="Pfam" id="PF00251">
    <property type="entry name" value="Glyco_hydro_32N"/>
    <property type="match status" value="1"/>
</dbReference>
<accession>A0A8I0ABS9</accession>
<proteinExistence type="inferred from homology"/>
<dbReference type="Pfam" id="PF08244">
    <property type="entry name" value="Glyco_hydro_32C"/>
    <property type="match status" value="1"/>
</dbReference>
<name>A0A8I0ABS9_9CLOT</name>
<dbReference type="Proteomes" id="UP000662088">
    <property type="component" value="Unassembled WGS sequence"/>
</dbReference>
<dbReference type="RefSeq" id="WP_022166815.1">
    <property type="nucleotide sequence ID" value="NZ_JACOOQ010000002.1"/>
</dbReference>
<dbReference type="InterPro" id="IPR051214">
    <property type="entry name" value="GH32_Enzymes"/>
</dbReference>
<feature type="domain" description="Glycosyl hydrolase family 32 N-terminal" evidence="10">
    <location>
        <begin position="29"/>
        <end position="336"/>
    </location>
</feature>
<dbReference type="EC" id="3.2.1.26" evidence="3 8"/>
<dbReference type="Gene3D" id="2.60.120.560">
    <property type="entry name" value="Exo-inulinase, domain 1"/>
    <property type="match status" value="1"/>
</dbReference>
<dbReference type="UniPathway" id="UPA00238"/>
<sequence>MSSSVLEKARDYENRFIESIKSEERPAFHISAPIGWINDPNGFSIFNEEYHLFYQYNPYGTVWGPMHWGHSKSKDMIKWQQLPVAMAPDSKYDIDGCFSGSAIEDNNKHILMYTGVVDKKNENGEHYVRQVQCIAIGDGENYFKLDSNPVITDELLPEGSSFEDFRDPKIWKEDGDFYSVVASRSKDGSGQILMFKSENLKTWELVTILDKSENKLGRMWECPDFFNIDGKNVLVISPQEVRATKDGFHNGNNTAFLIGEYDKENKKFNREKTKVIDFGLDFYAPQTFEDKDGRRIMIGWMHSWENRIIPNEFKWCGMMTIPREIRIKDNNVIQTPIKEIENYYGDTVKYEKITIDKEVSLEGINGRVLDMTLDIDASKAEEFEIKFAKNNEYETIIRYYSKRNTIEFDRSYSGKYGDILHKREMKVKDNDGKLRMRLVLDKYSAEIFANDGEQVMTSTFYTPLDAQDITLSSKGKSILSIEKHKIDI</sequence>
<dbReference type="Gene3D" id="2.115.10.20">
    <property type="entry name" value="Glycosyl hydrolase domain, family 43"/>
    <property type="match status" value="1"/>
</dbReference>
<evidence type="ECO:0000259" key="10">
    <source>
        <dbReference type="Pfam" id="PF00251"/>
    </source>
</evidence>
<dbReference type="InterPro" id="IPR006232">
    <property type="entry name" value="Suc6P_hydrolase"/>
</dbReference>
<dbReference type="InterPro" id="IPR001362">
    <property type="entry name" value="Glyco_hydro_32"/>
</dbReference>
<evidence type="ECO:0000256" key="3">
    <source>
        <dbReference type="ARBA" id="ARBA00012758"/>
    </source>
</evidence>
<keyword evidence="6 8" id="KW-0326">Glycosidase</keyword>
<protein>
    <recommendedName>
        <fullName evidence="4 8">Sucrose-6-phosphate hydrolase</fullName>
        <ecNumber evidence="3 8">3.2.1.26</ecNumber>
    </recommendedName>
    <alternativeName>
        <fullName evidence="7 9">Invertase</fullName>
    </alternativeName>
</protein>
<evidence type="ECO:0000256" key="7">
    <source>
        <dbReference type="ARBA" id="ARBA00033367"/>
    </source>
</evidence>
<dbReference type="GO" id="GO:0005737">
    <property type="term" value="C:cytoplasm"/>
    <property type="evidence" value="ECO:0007669"/>
    <property type="project" value="UniProtKB-SubCell"/>
</dbReference>
<evidence type="ECO:0000256" key="8">
    <source>
        <dbReference type="RuleBase" id="RU362110"/>
    </source>
</evidence>